<evidence type="ECO:0000256" key="2">
    <source>
        <dbReference type="ARBA" id="ARBA00012438"/>
    </source>
</evidence>
<dbReference type="InterPro" id="IPR005467">
    <property type="entry name" value="His_kinase_dom"/>
</dbReference>
<keyword evidence="4 10" id="KW-0808">Transferase</keyword>
<dbReference type="CDD" id="cd00082">
    <property type="entry name" value="HisKA"/>
    <property type="match status" value="1"/>
</dbReference>
<evidence type="ECO:0000256" key="1">
    <source>
        <dbReference type="ARBA" id="ARBA00000085"/>
    </source>
</evidence>
<dbReference type="InterPro" id="IPR003661">
    <property type="entry name" value="HisK_dim/P_dom"/>
</dbReference>
<protein>
    <recommendedName>
        <fullName evidence="2">histidine kinase</fullName>
        <ecNumber evidence="2">2.7.13.3</ecNumber>
    </recommendedName>
</protein>
<evidence type="ECO:0000256" key="7">
    <source>
        <dbReference type="ARBA" id="ARBA00022989"/>
    </source>
</evidence>
<feature type="domain" description="Histidine kinase" evidence="9">
    <location>
        <begin position="269"/>
        <end position="487"/>
    </location>
</feature>
<dbReference type="GO" id="GO:0000155">
    <property type="term" value="F:phosphorelay sensor kinase activity"/>
    <property type="evidence" value="ECO:0007669"/>
    <property type="project" value="InterPro"/>
</dbReference>
<evidence type="ECO:0000259" key="9">
    <source>
        <dbReference type="PROSITE" id="PS50109"/>
    </source>
</evidence>
<evidence type="ECO:0000313" key="10">
    <source>
        <dbReference type="EMBL" id="MCL1137364.1"/>
    </source>
</evidence>
<evidence type="ECO:0000313" key="11">
    <source>
        <dbReference type="Proteomes" id="UP001139293"/>
    </source>
</evidence>
<dbReference type="Pfam" id="PF00512">
    <property type="entry name" value="HisKA"/>
    <property type="match status" value="1"/>
</dbReference>
<sequence>MMRWPKIPLGLRLFSLYFILVGITAYMVSTTVIQELKPTVRQTTEETLIDMANLLAVLAEEEVANERISESRFSKLLAAYGQREPEARMWELGKKALNHRIYITDKNGIVIADSWQQDVGADYSQWNDVYLTLRGQYGARSTTEDPGDPLSTVMHVAAPIYHNKSIIGSVTVAKANRSVQPYIDLSKRNVLYWMLLMSGLVLIAGALFSWRIHSALNKLEDYADKMGRGEKVVKPTFRVFYEYGNLSNALEKMREQIDGKKYVEQYVETLTHELKSPLSAIKGASEILQSPLPADKVSRFSANIERETDRMQSLIDKLLELARLEKRPQLDALVSMNLIEMIKEVNLGSEARFASKSIICQIEQPLSAELASDCRLLGDSFLFKQALYNVMDNAIDFVEPGGEISWSLITRDKELELAIYNTGSQIPDYAMPRIIERFYSLPRKNGIKSTGLGLNFVEQVVKLHQGILKIENLMQGVKVTMILPLNSNSI</sequence>
<evidence type="ECO:0000256" key="6">
    <source>
        <dbReference type="ARBA" id="ARBA00022777"/>
    </source>
</evidence>
<dbReference type="EMBL" id="JAKILB010000001">
    <property type="protein sequence ID" value="MCL1137364.1"/>
    <property type="molecule type" value="Genomic_DNA"/>
</dbReference>
<keyword evidence="3" id="KW-0597">Phosphoprotein</keyword>
<dbReference type="EC" id="2.7.13.3" evidence="2"/>
<dbReference type="InterPro" id="IPR036097">
    <property type="entry name" value="HisK_dim/P_sf"/>
</dbReference>
<keyword evidence="11" id="KW-1185">Reference proteome</keyword>
<dbReference type="SUPFAM" id="SSF47384">
    <property type="entry name" value="Homodimeric domain of signal transducing histidine kinase"/>
    <property type="match status" value="1"/>
</dbReference>
<keyword evidence="5 8" id="KW-0812">Transmembrane</keyword>
<dbReference type="SUPFAM" id="SSF55874">
    <property type="entry name" value="ATPase domain of HSP90 chaperone/DNA topoisomerase II/histidine kinase"/>
    <property type="match status" value="1"/>
</dbReference>
<dbReference type="Gene3D" id="1.10.287.130">
    <property type="match status" value="1"/>
</dbReference>
<name>A0A9X1Z8A3_9GAMM</name>
<dbReference type="Gene3D" id="3.30.565.10">
    <property type="entry name" value="Histidine kinase-like ATPase, C-terminal domain"/>
    <property type="match status" value="1"/>
</dbReference>
<dbReference type="SMART" id="SM00388">
    <property type="entry name" value="HisKA"/>
    <property type="match status" value="1"/>
</dbReference>
<dbReference type="RefSeq" id="WP_248948354.1">
    <property type="nucleotide sequence ID" value="NZ_JAKILB010000001.1"/>
</dbReference>
<dbReference type="InterPro" id="IPR029151">
    <property type="entry name" value="Sensor-like_sf"/>
</dbReference>
<dbReference type="SUPFAM" id="SSF103190">
    <property type="entry name" value="Sensory domain-like"/>
    <property type="match status" value="1"/>
</dbReference>
<keyword evidence="6 10" id="KW-0418">Kinase</keyword>
<dbReference type="Proteomes" id="UP001139293">
    <property type="component" value="Unassembled WGS sequence"/>
</dbReference>
<proteinExistence type="predicted"/>
<evidence type="ECO:0000256" key="4">
    <source>
        <dbReference type="ARBA" id="ARBA00022679"/>
    </source>
</evidence>
<dbReference type="NCBIfam" id="NF008312">
    <property type="entry name" value="PRK11100.1"/>
    <property type="match status" value="1"/>
</dbReference>
<dbReference type="PROSITE" id="PS50109">
    <property type="entry name" value="HIS_KIN"/>
    <property type="match status" value="1"/>
</dbReference>
<dbReference type="InterPro" id="IPR050428">
    <property type="entry name" value="TCS_sensor_his_kinase"/>
</dbReference>
<accession>A0A9X1Z8A3</accession>
<evidence type="ECO:0000256" key="8">
    <source>
        <dbReference type="SAM" id="Phobius"/>
    </source>
</evidence>
<dbReference type="InterPro" id="IPR003594">
    <property type="entry name" value="HATPase_dom"/>
</dbReference>
<dbReference type="SMART" id="SM00387">
    <property type="entry name" value="HATPase_c"/>
    <property type="match status" value="1"/>
</dbReference>
<comment type="catalytic activity">
    <reaction evidence="1">
        <text>ATP + protein L-histidine = ADP + protein N-phospho-L-histidine.</text>
        <dbReference type="EC" id="2.7.13.3"/>
    </reaction>
</comment>
<evidence type="ECO:0000256" key="3">
    <source>
        <dbReference type="ARBA" id="ARBA00022553"/>
    </source>
</evidence>
<gene>
    <name evidence="10" type="primary">creC</name>
    <name evidence="10" type="ORF">L2740_02155</name>
</gene>
<dbReference type="Pfam" id="PF02518">
    <property type="entry name" value="HATPase_c"/>
    <property type="match status" value="1"/>
</dbReference>
<feature type="transmembrane region" description="Helical" evidence="8">
    <location>
        <begin position="12"/>
        <end position="33"/>
    </location>
</feature>
<dbReference type="InterPro" id="IPR036890">
    <property type="entry name" value="HATPase_C_sf"/>
</dbReference>
<dbReference type="PANTHER" id="PTHR45436:SF10">
    <property type="entry name" value="HISTIDINE KINASE"/>
    <property type="match status" value="1"/>
</dbReference>
<keyword evidence="7 8" id="KW-1133">Transmembrane helix</keyword>
<keyword evidence="8" id="KW-0472">Membrane</keyword>
<organism evidence="10 11">
    <name type="scientific">Shewanella pneumatophori</name>
    <dbReference type="NCBI Taxonomy" id="314092"/>
    <lineage>
        <taxon>Bacteria</taxon>
        <taxon>Pseudomonadati</taxon>
        <taxon>Pseudomonadota</taxon>
        <taxon>Gammaproteobacteria</taxon>
        <taxon>Alteromonadales</taxon>
        <taxon>Shewanellaceae</taxon>
        <taxon>Shewanella</taxon>
    </lineage>
</organism>
<dbReference type="PANTHER" id="PTHR45436">
    <property type="entry name" value="SENSOR HISTIDINE KINASE YKOH"/>
    <property type="match status" value="1"/>
</dbReference>
<dbReference type="AlphaFoldDB" id="A0A9X1Z8A3"/>
<dbReference type="Gene3D" id="3.30.450.20">
    <property type="entry name" value="PAS domain"/>
    <property type="match status" value="1"/>
</dbReference>
<evidence type="ECO:0000256" key="5">
    <source>
        <dbReference type="ARBA" id="ARBA00022692"/>
    </source>
</evidence>
<feature type="transmembrane region" description="Helical" evidence="8">
    <location>
        <begin position="190"/>
        <end position="210"/>
    </location>
</feature>
<reference evidence="10" key="1">
    <citation type="submission" date="2022-01" db="EMBL/GenBank/DDBJ databases">
        <title>Whole genome-based taxonomy of the Shewanellaceae.</title>
        <authorList>
            <person name="Martin-Rodriguez A.J."/>
        </authorList>
    </citation>
    <scope>NUCLEOTIDE SEQUENCE</scope>
    <source>
        <strain evidence="10">KCTC 23973</strain>
    </source>
</reference>
<comment type="caution">
    <text evidence="10">The sequence shown here is derived from an EMBL/GenBank/DDBJ whole genome shotgun (WGS) entry which is preliminary data.</text>
</comment>